<accession>A0A2L0ELC6</accession>
<dbReference type="GO" id="GO:0046677">
    <property type="term" value="P:response to antibiotic"/>
    <property type="evidence" value="ECO:0007669"/>
    <property type="project" value="InterPro"/>
</dbReference>
<comment type="function">
    <text evidence="1">TetR is the repressor of the tetracycline resistance element; its N-terminal region forms a helix-turn-helix structure and binds DNA. Binding of tetracycline to TetR reduces the repressor affinity for the tetracycline resistance gene (tetA) promoter operator sites.</text>
</comment>
<dbReference type="GO" id="GO:0045892">
    <property type="term" value="P:negative regulation of DNA-templated transcription"/>
    <property type="evidence" value="ECO:0007669"/>
    <property type="project" value="InterPro"/>
</dbReference>
<organism evidence="8 9">
    <name type="scientific">Sorangium cellulosum</name>
    <name type="common">Polyangium cellulosum</name>
    <dbReference type="NCBI Taxonomy" id="56"/>
    <lineage>
        <taxon>Bacteria</taxon>
        <taxon>Pseudomonadati</taxon>
        <taxon>Myxococcota</taxon>
        <taxon>Polyangia</taxon>
        <taxon>Polyangiales</taxon>
        <taxon>Polyangiaceae</taxon>
        <taxon>Sorangium</taxon>
    </lineage>
</organism>
<evidence type="ECO:0000313" key="9">
    <source>
        <dbReference type="Proteomes" id="UP000238348"/>
    </source>
</evidence>
<proteinExistence type="predicted"/>
<dbReference type="EMBL" id="CP012673">
    <property type="protein sequence ID" value="AUX40101.1"/>
    <property type="molecule type" value="Genomic_DNA"/>
</dbReference>
<keyword evidence="4 6" id="KW-0238">DNA-binding</keyword>
<evidence type="ECO:0000313" key="8">
    <source>
        <dbReference type="EMBL" id="AUX40101.1"/>
    </source>
</evidence>
<dbReference type="PANTHER" id="PTHR30055:SF151">
    <property type="entry name" value="TRANSCRIPTIONAL REGULATORY PROTEIN"/>
    <property type="match status" value="1"/>
</dbReference>
<keyword evidence="2" id="KW-0678">Repressor</keyword>
<dbReference type="GO" id="GO:0003700">
    <property type="term" value="F:DNA-binding transcription factor activity"/>
    <property type="evidence" value="ECO:0007669"/>
    <property type="project" value="TreeGrafter"/>
</dbReference>
<dbReference type="InterPro" id="IPR001647">
    <property type="entry name" value="HTH_TetR"/>
</dbReference>
<dbReference type="Gene3D" id="1.10.357.10">
    <property type="entry name" value="Tetracycline Repressor, domain 2"/>
    <property type="match status" value="1"/>
</dbReference>
<dbReference type="InterPro" id="IPR036271">
    <property type="entry name" value="Tet_transcr_reg_TetR-rel_C_sf"/>
</dbReference>
<protein>
    <submittedName>
        <fullName evidence="8">TetR family transcriptional regulator</fullName>
    </submittedName>
</protein>
<dbReference type="SUPFAM" id="SSF48498">
    <property type="entry name" value="Tetracyclin repressor-like, C-terminal domain"/>
    <property type="match status" value="1"/>
</dbReference>
<dbReference type="PANTHER" id="PTHR30055">
    <property type="entry name" value="HTH-TYPE TRANSCRIPTIONAL REGULATOR RUTR"/>
    <property type="match status" value="1"/>
</dbReference>
<dbReference type="RefSeq" id="WP_104977960.1">
    <property type="nucleotide sequence ID" value="NZ_CP012673.1"/>
</dbReference>
<name>A0A2L0ELC6_SORCE</name>
<dbReference type="InterPro" id="IPR009057">
    <property type="entry name" value="Homeodomain-like_sf"/>
</dbReference>
<dbReference type="PRINTS" id="PR00400">
    <property type="entry name" value="TETREPRESSOR"/>
</dbReference>
<feature type="DNA-binding region" description="H-T-H motif" evidence="6">
    <location>
        <begin position="38"/>
        <end position="57"/>
    </location>
</feature>
<dbReference type="PROSITE" id="PS50977">
    <property type="entry name" value="HTH_TETR_2"/>
    <property type="match status" value="1"/>
</dbReference>
<dbReference type="GO" id="GO:0000976">
    <property type="term" value="F:transcription cis-regulatory region binding"/>
    <property type="evidence" value="ECO:0007669"/>
    <property type="project" value="TreeGrafter"/>
</dbReference>
<reference evidence="8 9" key="1">
    <citation type="submission" date="2015-09" db="EMBL/GenBank/DDBJ databases">
        <title>Sorangium comparison.</title>
        <authorList>
            <person name="Zaburannyi N."/>
            <person name="Bunk B."/>
            <person name="Overmann J."/>
            <person name="Mueller R."/>
        </authorList>
    </citation>
    <scope>NUCLEOTIDE SEQUENCE [LARGE SCALE GENOMIC DNA]</scope>
    <source>
        <strain evidence="8 9">So ce26</strain>
    </source>
</reference>
<dbReference type="Proteomes" id="UP000238348">
    <property type="component" value="Chromosome"/>
</dbReference>
<sequence>MPSRTDPGAKHVRGGLSRARILEAALSIVDREGLAALSMRRLGAELGVEAMSLYNHVPSKAAVLDGLQEVILEGLPLLGSPCGDWVEVLRSAARSFRGALAAHPNALPLFASRPAVTPAVLRHVDAALGVLRGAGFGPGACVSAFQTLVAFVVGNALSSFGPTAAGDVSPPRYGDLPPEEFPHLTAIVPSLGDRSALDDFEFGLDVLLVGLRARAASCGRALQAGEGL</sequence>
<evidence type="ECO:0000256" key="5">
    <source>
        <dbReference type="ARBA" id="ARBA00023163"/>
    </source>
</evidence>
<evidence type="ECO:0000256" key="6">
    <source>
        <dbReference type="PROSITE-ProRule" id="PRU00335"/>
    </source>
</evidence>
<dbReference type="Pfam" id="PF00440">
    <property type="entry name" value="TetR_N"/>
    <property type="match status" value="1"/>
</dbReference>
<evidence type="ECO:0000256" key="1">
    <source>
        <dbReference type="ARBA" id="ARBA00002856"/>
    </source>
</evidence>
<dbReference type="SUPFAM" id="SSF46689">
    <property type="entry name" value="Homeodomain-like"/>
    <property type="match status" value="1"/>
</dbReference>
<dbReference type="InterPro" id="IPR003012">
    <property type="entry name" value="Tet_transcr_reg_TetR"/>
</dbReference>
<dbReference type="Pfam" id="PF02909">
    <property type="entry name" value="TetR_C_1"/>
    <property type="match status" value="1"/>
</dbReference>
<evidence type="ECO:0000259" key="7">
    <source>
        <dbReference type="PROSITE" id="PS50977"/>
    </source>
</evidence>
<evidence type="ECO:0000256" key="3">
    <source>
        <dbReference type="ARBA" id="ARBA00023015"/>
    </source>
</evidence>
<dbReference type="AlphaFoldDB" id="A0A2L0ELC6"/>
<keyword evidence="5" id="KW-0804">Transcription</keyword>
<dbReference type="OrthoDB" id="329481at2"/>
<evidence type="ECO:0000256" key="4">
    <source>
        <dbReference type="ARBA" id="ARBA00023125"/>
    </source>
</evidence>
<keyword evidence="3" id="KW-0805">Transcription regulation</keyword>
<evidence type="ECO:0000256" key="2">
    <source>
        <dbReference type="ARBA" id="ARBA00022491"/>
    </source>
</evidence>
<dbReference type="InterPro" id="IPR050109">
    <property type="entry name" value="HTH-type_TetR-like_transc_reg"/>
</dbReference>
<dbReference type="Gene3D" id="1.10.10.60">
    <property type="entry name" value="Homeodomain-like"/>
    <property type="match status" value="1"/>
</dbReference>
<dbReference type="InterPro" id="IPR004111">
    <property type="entry name" value="Repressor_TetR_C"/>
</dbReference>
<feature type="domain" description="HTH tetR-type" evidence="7">
    <location>
        <begin position="15"/>
        <end position="75"/>
    </location>
</feature>
<gene>
    <name evidence="8" type="primary">tetR</name>
    <name evidence="8" type="ORF">SOCE26_014980</name>
</gene>